<keyword evidence="1" id="KW-0732">Signal</keyword>
<reference evidence="3" key="4">
    <citation type="submission" date="2025-05" db="UniProtKB">
        <authorList>
            <consortium name="EnsemblFungi"/>
        </authorList>
    </citation>
    <scope>IDENTIFICATION</scope>
    <source>
        <strain evidence="3">isolate 1-1 / race 1 (BBBD)</strain>
    </source>
</reference>
<evidence type="ECO:0000313" key="4">
    <source>
        <dbReference type="Proteomes" id="UP000005240"/>
    </source>
</evidence>
<evidence type="ECO:0000313" key="2">
    <source>
        <dbReference type="EMBL" id="OAV97467.1"/>
    </source>
</evidence>
<dbReference type="OrthoDB" id="10608021at2759"/>
<organism evidence="2">
    <name type="scientific">Puccinia triticina (isolate 1-1 / race 1 (BBBD))</name>
    <name type="common">Brown leaf rust fungus</name>
    <dbReference type="NCBI Taxonomy" id="630390"/>
    <lineage>
        <taxon>Eukaryota</taxon>
        <taxon>Fungi</taxon>
        <taxon>Dikarya</taxon>
        <taxon>Basidiomycota</taxon>
        <taxon>Pucciniomycotina</taxon>
        <taxon>Pucciniomycetes</taxon>
        <taxon>Pucciniales</taxon>
        <taxon>Pucciniaceae</taxon>
        <taxon>Puccinia</taxon>
    </lineage>
</organism>
<dbReference type="Proteomes" id="UP000005240">
    <property type="component" value="Unassembled WGS sequence"/>
</dbReference>
<feature type="signal peptide" evidence="1">
    <location>
        <begin position="1"/>
        <end position="22"/>
    </location>
</feature>
<name>A0A180GXB6_PUCT1</name>
<sequence length="423" mass="48513">MSILWPRLICLGTVLYYKLSLGSPRIPEEFEADLFQGLPTLTSRPATSRRLPEEFHIIDDPFQAYDEFLLPHEHIFKSDGWKEQAISDPWEEGVGSIGSLSKEKMDDMIGDDANEYNGPVEQATNRGENPDSILGKHSRDEPIGGVDRPQIQAPKEPRRVYMKRWYRLADLDKLDILSLYALALRRHKIQDTNGEQAAITKKYKNLVKAELKEVVAHTFGAPTLVKNLPIKISKSDKGVKNTYEVQVRLTKKNGSVVPKTHSYQILRIIDALDIYHNLAKSGGLDQVMLGIKGSAYRYLMGWLFGLLFRETPGRWPLLGRIKVEYPLKNPEKFFQSKPQKWLSELLSEKLVDKTQVFIAAMELMGLWYEDLIAGQISFAKNNPSRNIPLLPSFDKEVYERELMKALQKSYYPHPAERHHESHN</sequence>
<gene>
    <name evidence="2" type="ORF">PTTG_26065</name>
</gene>
<protein>
    <recommendedName>
        <fullName evidence="5">Secreted protein</fullName>
    </recommendedName>
</protein>
<accession>A0A180GXB6</accession>
<feature type="chain" id="PRO_5008110383" description="Secreted protein" evidence="1">
    <location>
        <begin position="23"/>
        <end position="423"/>
    </location>
</feature>
<evidence type="ECO:0000313" key="3">
    <source>
        <dbReference type="EnsemblFungi" id="PTTG_26065-t43_1-p1"/>
    </source>
</evidence>
<evidence type="ECO:0000256" key="1">
    <source>
        <dbReference type="SAM" id="SignalP"/>
    </source>
</evidence>
<dbReference type="EnsemblFungi" id="PTTG_26065-t43_1">
    <property type="protein sequence ID" value="PTTG_26065-t43_1-p1"/>
    <property type="gene ID" value="PTTG_26065"/>
</dbReference>
<dbReference type="AlphaFoldDB" id="A0A180GXB6"/>
<evidence type="ECO:0008006" key="5">
    <source>
        <dbReference type="Google" id="ProtNLM"/>
    </source>
</evidence>
<reference evidence="2" key="2">
    <citation type="submission" date="2016-05" db="EMBL/GenBank/DDBJ databases">
        <title>Comparative analysis highlights variable genome content of wheat rusts and divergence of the mating loci.</title>
        <authorList>
            <person name="Cuomo C.A."/>
            <person name="Bakkeren G."/>
            <person name="Szabo L."/>
            <person name="Khalil H."/>
            <person name="Joly D."/>
            <person name="Goldberg J."/>
            <person name="Young S."/>
            <person name="Zeng Q."/>
            <person name="Fellers J."/>
        </authorList>
    </citation>
    <scope>NUCLEOTIDE SEQUENCE [LARGE SCALE GENOMIC DNA]</scope>
    <source>
        <strain evidence="2">1-1 BBBD Race 1</strain>
    </source>
</reference>
<proteinExistence type="predicted"/>
<dbReference type="VEuPathDB" id="FungiDB:PTTG_26065"/>
<reference evidence="2" key="1">
    <citation type="submission" date="2009-11" db="EMBL/GenBank/DDBJ databases">
        <authorList>
            <consortium name="The Broad Institute Genome Sequencing Platform"/>
            <person name="Ward D."/>
            <person name="Feldgarden M."/>
            <person name="Earl A."/>
            <person name="Young S.K."/>
            <person name="Zeng Q."/>
            <person name="Koehrsen M."/>
            <person name="Alvarado L."/>
            <person name="Berlin A."/>
            <person name="Bochicchio J."/>
            <person name="Borenstein D."/>
            <person name="Chapman S.B."/>
            <person name="Chen Z."/>
            <person name="Engels R."/>
            <person name="Freedman E."/>
            <person name="Gellesch M."/>
            <person name="Goldberg J."/>
            <person name="Griggs A."/>
            <person name="Gujja S."/>
            <person name="Heilman E."/>
            <person name="Heiman D."/>
            <person name="Hepburn T."/>
            <person name="Howarth C."/>
            <person name="Jen D."/>
            <person name="Larson L."/>
            <person name="Lewis B."/>
            <person name="Mehta T."/>
            <person name="Park D."/>
            <person name="Pearson M."/>
            <person name="Roberts A."/>
            <person name="Saif S."/>
            <person name="Shea T."/>
            <person name="Shenoy N."/>
            <person name="Sisk P."/>
            <person name="Stolte C."/>
            <person name="Sykes S."/>
            <person name="Thomson T."/>
            <person name="Walk T."/>
            <person name="White J."/>
            <person name="Yandava C."/>
            <person name="Izard J."/>
            <person name="Baranova O.V."/>
            <person name="Blanton J.M."/>
            <person name="Tanner A.C."/>
            <person name="Dewhirst F.E."/>
            <person name="Haas B."/>
            <person name="Nusbaum C."/>
            <person name="Birren B."/>
        </authorList>
    </citation>
    <scope>NUCLEOTIDE SEQUENCE [LARGE SCALE GENOMIC DNA]</scope>
    <source>
        <strain evidence="2">1-1 BBBD Race 1</strain>
    </source>
</reference>
<keyword evidence="4" id="KW-1185">Reference proteome</keyword>
<dbReference type="EMBL" id="ADAS02000013">
    <property type="protein sequence ID" value="OAV97467.1"/>
    <property type="molecule type" value="Genomic_DNA"/>
</dbReference>
<reference evidence="3 4" key="3">
    <citation type="journal article" date="2017" name="G3 (Bethesda)">
        <title>Comparative analysis highlights variable genome content of wheat rusts and divergence of the mating loci.</title>
        <authorList>
            <person name="Cuomo C.A."/>
            <person name="Bakkeren G."/>
            <person name="Khalil H.B."/>
            <person name="Panwar V."/>
            <person name="Joly D."/>
            <person name="Linning R."/>
            <person name="Sakthikumar S."/>
            <person name="Song X."/>
            <person name="Adiconis X."/>
            <person name="Fan L."/>
            <person name="Goldberg J.M."/>
            <person name="Levin J.Z."/>
            <person name="Young S."/>
            <person name="Zeng Q."/>
            <person name="Anikster Y."/>
            <person name="Bruce M."/>
            <person name="Wang M."/>
            <person name="Yin C."/>
            <person name="McCallum B."/>
            <person name="Szabo L.J."/>
            <person name="Hulbert S."/>
            <person name="Chen X."/>
            <person name="Fellers J.P."/>
        </authorList>
    </citation>
    <scope>NUCLEOTIDE SEQUENCE</scope>
    <source>
        <strain evidence="4">Isolate 1-1 / race 1 (BBBD)</strain>
        <strain evidence="3">isolate 1-1 / race 1 (BBBD)</strain>
    </source>
</reference>